<dbReference type="OrthoDB" id="7862452at2"/>
<evidence type="ECO:0000313" key="3">
    <source>
        <dbReference type="Proteomes" id="UP000198767"/>
    </source>
</evidence>
<evidence type="ECO:0000313" key="2">
    <source>
        <dbReference type="EMBL" id="SCZ55688.1"/>
    </source>
</evidence>
<accession>A0A1G5Q241</accession>
<dbReference type="STRING" id="1156985.SAMN04488118_102458"/>
<organism evidence="2 3">
    <name type="scientific">Epibacterium ulvae</name>
    <dbReference type="NCBI Taxonomy" id="1156985"/>
    <lineage>
        <taxon>Bacteria</taxon>
        <taxon>Pseudomonadati</taxon>
        <taxon>Pseudomonadota</taxon>
        <taxon>Alphaproteobacteria</taxon>
        <taxon>Rhodobacterales</taxon>
        <taxon>Roseobacteraceae</taxon>
        <taxon>Epibacterium</taxon>
    </lineage>
</organism>
<gene>
    <name evidence="2" type="ORF">SAMN04488118_102458</name>
</gene>
<dbReference type="Proteomes" id="UP000198767">
    <property type="component" value="Unassembled WGS sequence"/>
</dbReference>
<proteinExistence type="predicted"/>
<feature type="signal peptide" evidence="1">
    <location>
        <begin position="1"/>
        <end position="18"/>
    </location>
</feature>
<dbReference type="RefSeq" id="WP_090216800.1">
    <property type="nucleotide sequence ID" value="NZ_FMWG01000002.1"/>
</dbReference>
<sequence>MKKLFLATVLVISSVAAAQSETYRCKFHDPGRYNTIPKEVLVKVAPNNAGAEVVDPILLSERQAPKAARFVDNNSKLLRVRWRVDGATFRGGAKSDMDFSMVYRKARNRASITLTIANFDNTDSGTGHCVLE</sequence>
<keyword evidence="1" id="KW-0732">Signal</keyword>
<evidence type="ECO:0008006" key="4">
    <source>
        <dbReference type="Google" id="ProtNLM"/>
    </source>
</evidence>
<protein>
    <recommendedName>
        <fullName evidence="4">Ig-like domain-containing protein</fullName>
    </recommendedName>
</protein>
<evidence type="ECO:0000256" key="1">
    <source>
        <dbReference type="SAM" id="SignalP"/>
    </source>
</evidence>
<keyword evidence="3" id="KW-1185">Reference proteome</keyword>
<dbReference type="AlphaFoldDB" id="A0A1G5Q241"/>
<feature type="chain" id="PRO_5011746382" description="Ig-like domain-containing protein" evidence="1">
    <location>
        <begin position="19"/>
        <end position="132"/>
    </location>
</feature>
<reference evidence="2 3" key="1">
    <citation type="submission" date="2016-10" db="EMBL/GenBank/DDBJ databases">
        <authorList>
            <person name="de Groot N.N."/>
        </authorList>
    </citation>
    <scope>NUCLEOTIDE SEQUENCE [LARGE SCALE GENOMIC DNA]</scope>
    <source>
        <strain evidence="2 3">U95</strain>
    </source>
</reference>
<dbReference type="EMBL" id="FMWG01000002">
    <property type="protein sequence ID" value="SCZ55688.1"/>
    <property type="molecule type" value="Genomic_DNA"/>
</dbReference>
<name>A0A1G5Q241_9RHOB</name>